<sequence>MSKEDIKQEIYRELDSFSENTLQDVLTYLRNLRPQEHISLFSGDHLNKLLSEDRELLQRLAQ</sequence>
<comment type="caution">
    <text evidence="1">The sequence shown here is derived from an EMBL/GenBank/DDBJ whole genome shotgun (WGS) entry which is preliminary data.</text>
</comment>
<accession>A0A0E9N7P4</accession>
<dbReference type="RefSeq" id="WP_046371381.1">
    <property type="nucleotide sequence ID" value="NZ_BBWV01000005.1"/>
</dbReference>
<proteinExistence type="predicted"/>
<dbReference type="OrthoDB" id="680759at2"/>
<dbReference type="EMBL" id="BBWV01000005">
    <property type="protein sequence ID" value="GAO45360.1"/>
    <property type="molecule type" value="Genomic_DNA"/>
</dbReference>
<dbReference type="STRING" id="1220578.FPE01S_05_00570"/>
<organism evidence="1 2">
    <name type="scientific">Flavihumibacter petaseus NBRC 106054</name>
    <dbReference type="NCBI Taxonomy" id="1220578"/>
    <lineage>
        <taxon>Bacteria</taxon>
        <taxon>Pseudomonadati</taxon>
        <taxon>Bacteroidota</taxon>
        <taxon>Chitinophagia</taxon>
        <taxon>Chitinophagales</taxon>
        <taxon>Chitinophagaceae</taxon>
        <taxon>Flavihumibacter</taxon>
    </lineage>
</organism>
<reference evidence="1 2" key="1">
    <citation type="submission" date="2015-04" db="EMBL/GenBank/DDBJ databases">
        <title>Whole genome shotgun sequence of Flavihumibacter petaseus NBRC 106054.</title>
        <authorList>
            <person name="Miyazawa S."/>
            <person name="Hosoyama A."/>
            <person name="Hashimoto M."/>
            <person name="Noguchi M."/>
            <person name="Tsuchikane K."/>
            <person name="Ohji S."/>
            <person name="Yamazoe A."/>
            <person name="Ichikawa N."/>
            <person name="Kimura A."/>
            <person name="Fujita N."/>
        </authorList>
    </citation>
    <scope>NUCLEOTIDE SEQUENCE [LARGE SCALE GENOMIC DNA]</scope>
    <source>
        <strain evidence="1 2">NBRC 106054</strain>
    </source>
</reference>
<protein>
    <submittedName>
        <fullName evidence="1">Uncharacterized protein</fullName>
    </submittedName>
</protein>
<evidence type="ECO:0000313" key="2">
    <source>
        <dbReference type="Proteomes" id="UP000033121"/>
    </source>
</evidence>
<name>A0A0E9N7P4_9BACT</name>
<dbReference type="AlphaFoldDB" id="A0A0E9N7P4"/>
<evidence type="ECO:0000313" key="1">
    <source>
        <dbReference type="EMBL" id="GAO45360.1"/>
    </source>
</evidence>
<gene>
    <name evidence="1" type="ORF">FPE01S_05_00570</name>
</gene>
<dbReference type="Proteomes" id="UP000033121">
    <property type="component" value="Unassembled WGS sequence"/>
</dbReference>
<keyword evidence="2" id="KW-1185">Reference proteome</keyword>